<organism evidence="2 3">
    <name type="scientific">Lysinibacillus mangiferihumi</name>
    <dbReference type="NCBI Taxonomy" id="1130819"/>
    <lineage>
        <taxon>Bacteria</taxon>
        <taxon>Bacillati</taxon>
        <taxon>Bacillota</taxon>
        <taxon>Bacilli</taxon>
        <taxon>Bacillales</taxon>
        <taxon>Bacillaceae</taxon>
        <taxon>Lysinibacillus</taxon>
    </lineage>
</organism>
<comment type="caution">
    <text evidence="2">The sequence shown here is derived from an EMBL/GenBank/DDBJ whole genome shotgun (WGS) entry which is preliminary data.</text>
</comment>
<evidence type="ECO:0000313" key="2">
    <source>
        <dbReference type="EMBL" id="TKI70611.1"/>
    </source>
</evidence>
<dbReference type="Proteomes" id="UP000308744">
    <property type="component" value="Unassembled WGS sequence"/>
</dbReference>
<evidence type="ECO:0000313" key="3">
    <source>
        <dbReference type="Proteomes" id="UP000308744"/>
    </source>
</evidence>
<feature type="transmembrane region" description="Helical" evidence="1">
    <location>
        <begin position="167"/>
        <end position="186"/>
    </location>
</feature>
<dbReference type="AlphaFoldDB" id="A0A4U2ZBR9"/>
<keyword evidence="1" id="KW-1133">Transmembrane helix</keyword>
<keyword evidence="3" id="KW-1185">Reference proteome</keyword>
<evidence type="ECO:0008006" key="4">
    <source>
        <dbReference type="Google" id="ProtNLM"/>
    </source>
</evidence>
<feature type="transmembrane region" description="Helical" evidence="1">
    <location>
        <begin position="222"/>
        <end position="239"/>
    </location>
</feature>
<keyword evidence="1" id="KW-0472">Membrane</keyword>
<dbReference type="EMBL" id="SZPU01000020">
    <property type="protein sequence ID" value="TKI70611.1"/>
    <property type="molecule type" value="Genomic_DNA"/>
</dbReference>
<dbReference type="RefSeq" id="WP_107894494.1">
    <property type="nucleotide sequence ID" value="NZ_PYWM01000003.1"/>
</dbReference>
<dbReference type="SUPFAM" id="SSF55961">
    <property type="entry name" value="Bet v1-like"/>
    <property type="match status" value="1"/>
</dbReference>
<dbReference type="Pfam" id="PF13781">
    <property type="entry name" value="DoxX_3"/>
    <property type="match status" value="1"/>
</dbReference>
<accession>A0A4U2ZBR9</accession>
<sequence>MKKKPIYVEIDIQAPIEDAWHYTQNPKLHEQWDLRFTSITYKEQELSNLQRFTYETKVMPGLTVSGWGESKGEHLTKDGVKISSLHFGTPQKISPIAEGKGYWKYIPKKQALTFLTQYDYEVRYGKWGLLFDLVFRPLMGWATALSFDVLKRWLEKGENPSAQYRRFFLTMLISALFCFVWLYHGLIPKVLFQHPLEVMMVEHSLTQVNTANDRNLANANSLVYWIGVAEMLFALCWLVPRGKRLLFGLQIMLFPLLTLSAVLVDTDIAMAPFNPVTLNGALWVLSIIGFVLSKDLPSAASCKRKRGKKIDHLSNVIRRGL</sequence>
<name>A0A4U2ZBR9_9BACI</name>
<reference evidence="2 3" key="1">
    <citation type="submission" date="2019-04" db="EMBL/GenBank/DDBJ databases">
        <title>Lysinibacillus genome sequencing.</title>
        <authorList>
            <person name="Dunlap C."/>
        </authorList>
    </citation>
    <scope>NUCLEOTIDE SEQUENCE [LARGE SCALE GENOMIC DNA]</scope>
    <source>
        <strain evidence="2 3">CCTCC AB 2010389</strain>
    </source>
</reference>
<keyword evidence="1" id="KW-0812">Transmembrane</keyword>
<feature type="transmembrane region" description="Helical" evidence="1">
    <location>
        <begin position="276"/>
        <end position="296"/>
    </location>
</feature>
<proteinExistence type="predicted"/>
<evidence type="ECO:0000256" key="1">
    <source>
        <dbReference type="SAM" id="Phobius"/>
    </source>
</evidence>
<feature type="transmembrane region" description="Helical" evidence="1">
    <location>
        <begin position="246"/>
        <end position="264"/>
    </location>
</feature>
<dbReference type="InterPro" id="IPR025695">
    <property type="entry name" value="DoxX-like"/>
</dbReference>
<protein>
    <recommendedName>
        <fullName evidence="4">DoxX-like family protein</fullName>
    </recommendedName>
</protein>
<gene>
    <name evidence="2" type="ORF">FC756_06865</name>
</gene>